<dbReference type="InterPro" id="IPR008540">
    <property type="entry name" value="BES1_N"/>
</dbReference>
<keyword evidence="4 5" id="KW-0804">Transcription</keyword>
<dbReference type="GO" id="GO:0006351">
    <property type="term" value="P:DNA-templated transcription"/>
    <property type="evidence" value="ECO:0007669"/>
    <property type="project" value="InterPro"/>
</dbReference>
<gene>
    <name evidence="7" type="ORF">ES332_A12G165000v1</name>
</gene>
<feature type="domain" description="BES1/BZR1 plant transcription factor N-terminal" evidence="6">
    <location>
        <begin position="2"/>
        <end position="43"/>
    </location>
</feature>
<organism evidence="7 8">
    <name type="scientific">Gossypium tomentosum</name>
    <name type="common">Hawaiian cotton</name>
    <name type="synonym">Gossypium sandvicense</name>
    <dbReference type="NCBI Taxonomy" id="34277"/>
    <lineage>
        <taxon>Eukaryota</taxon>
        <taxon>Viridiplantae</taxon>
        <taxon>Streptophyta</taxon>
        <taxon>Embryophyta</taxon>
        <taxon>Tracheophyta</taxon>
        <taxon>Spermatophyta</taxon>
        <taxon>Magnoliopsida</taxon>
        <taxon>eudicotyledons</taxon>
        <taxon>Gunneridae</taxon>
        <taxon>Pentapetalae</taxon>
        <taxon>rosids</taxon>
        <taxon>malvids</taxon>
        <taxon>Malvales</taxon>
        <taxon>Malvaceae</taxon>
        <taxon>Malvoideae</taxon>
        <taxon>Gossypium</taxon>
    </lineage>
</organism>
<dbReference type="InterPro" id="IPR033264">
    <property type="entry name" value="BZR"/>
</dbReference>
<dbReference type="Proteomes" id="UP000322667">
    <property type="component" value="Chromosome A12"/>
</dbReference>
<keyword evidence="2 5" id="KW-0805">Transcription regulation</keyword>
<dbReference type="Pfam" id="PF05687">
    <property type="entry name" value="BES1_N"/>
    <property type="match status" value="1"/>
</dbReference>
<keyword evidence="8" id="KW-1185">Reference proteome</keyword>
<evidence type="ECO:0000313" key="7">
    <source>
        <dbReference type="EMBL" id="TYH96258.1"/>
    </source>
</evidence>
<dbReference type="GO" id="GO:0005634">
    <property type="term" value="C:nucleus"/>
    <property type="evidence" value="ECO:0007669"/>
    <property type="project" value="UniProtKB-SubCell"/>
</dbReference>
<name>A0A5D2MY98_GOSTO</name>
<evidence type="ECO:0000256" key="4">
    <source>
        <dbReference type="ARBA" id="ARBA00023163"/>
    </source>
</evidence>
<keyword evidence="3 5" id="KW-0238">DNA-binding</keyword>
<evidence type="ECO:0000313" key="8">
    <source>
        <dbReference type="Proteomes" id="UP000322667"/>
    </source>
</evidence>
<accession>A0A5D2MY98</accession>
<evidence type="ECO:0000256" key="3">
    <source>
        <dbReference type="ARBA" id="ARBA00023125"/>
    </source>
</evidence>
<evidence type="ECO:0000256" key="1">
    <source>
        <dbReference type="ARBA" id="ARBA00005909"/>
    </source>
</evidence>
<evidence type="ECO:0000256" key="5">
    <source>
        <dbReference type="RuleBase" id="RU369040"/>
    </source>
</evidence>
<dbReference type="PANTHER" id="PTHR31506">
    <property type="entry name" value="BES1/BZR1 HOMOLOG PROTEIN 3-RELATED"/>
    <property type="match status" value="1"/>
</dbReference>
<dbReference type="AlphaFoldDB" id="A0A5D2MY98"/>
<comment type="subcellular location">
    <subcellularLocation>
        <location evidence="5">Nucleus</location>
    </subcellularLocation>
</comment>
<proteinExistence type="inferred from homology"/>
<reference evidence="7 8" key="1">
    <citation type="submission" date="2019-07" db="EMBL/GenBank/DDBJ databases">
        <title>WGS assembly of Gossypium tomentosum.</title>
        <authorList>
            <person name="Chen Z.J."/>
            <person name="Sreedasyam A."/>
            <person name="Ando A."/>
            <person name="Song Q."/>
            <person name="De L."/>
            <person name="Hulse-Kemp A."/>
            <person name="Ding M."/>
            <person name="Ye W."/>
            <person name="Kirkbride R."/>
            <person name="Jenkins J."/>
            <person name="Plott C."/>
            <person name="Lovell J."/>
            <person name="Lin Y.-M."/>
            <person name="Vaughn R."/>
            <person name="Liu B."/>
            <person name="Li W."/>
            <person name="Simpson S."/>
            <person name="Scheffler B."/>
            <person name="Saski C."/>
            <person name="Grover C."/>
            <person name="Hu G."/>
            <person name="Conover J."/>
            <person name="Carlson J."/>
            <person name="Shu S."/>
            <person name="Boston L."/>
            <person name="Williams M."/>
            <person name="Peterson D."/>
            <person name="Mcgee K."/>
            <person name="Jones D."/>
            <person name="Wendel J."/>
            <person name="Stelly D."/>
            <person name="Grimwood J."/>
            <person name="Schmutz J."/>
        </authorList>
    </citation>
    <scope>NUCLEOTIDE SEQUENCE [LARGE SCALE GENOMIC DNA]</scope>
    <source>
        <strain evidence="7">7179.01</strain>
    </source>
</reference>
<evidence type="ECO:0000256" key="2">
    <source>
        <dbReference type="ARBA" id="ARBA00023015"/>
    </source>
</evidence>
<protein>
    <recommendedName>
        <fullName evidence="5">Protein BZR1 homolog</fullName>
    </recommendedName>
    <alternativeName>
        <fullName evidence="5">Protein BRASSINAZOLE-RESISTANT 1 homolog</fullName>
    </alternativeName>
</protein>
<dbReference type="GO" id="GO:0003700">
    <property type="term" value="F:DNA-binding transcription factor activity"/>
    <property type="evidence" value="ECO:0007669"/>
    <property type="project" value="UniProtKB-UniRule"/>
</dbReference>
<evidence type="ECO:0000259" key="6">
    <source>
        <dbReference type="Pfam" id="PF05687"/>
    </source>
</evidence>
<comment type="similarity">
    <text evidence="1 5">Belongs to the BZR/LAT61 family.</text>
</comment>
<keyword evidence="5" id="KW-1070">Brassinosteroid signaling pathway</keyword>
<dbReference type="PANTHER" id="PTHR31506:SF2">
    <property type="entry name" value="BES1_BZR1 HOMOLOG PROTEIN 3"/>
    <property type="match status" value="1"/>
</dbReference>
<sequence length="56" mass="6436">MAAKIYFGLGAQGNYKLPKQRNKKEVLEASCSEASWVIEDDDYMHKVGIRLSMRCR</sequence>
<dbReference type="EMBL" id="CM017621">
    <property type="protein sequence ID" value="TYH96258.1"/>
    <property type="molecule type" value="Genomic_DNA"/>
</dbReference>
<comment type="function">
    <text evidence="5">Functions in brassinosteroid signaling. May function as transcriptional repressor.</text>
</comment>
<dbReference type="GO" id="GO:0009742">
    <property type="term" value="P:brassinosteroid mediated signaling pathway"/>
    <property type="evidence" value="ECO:0007669"/>
    <property type="project" value="UniProtKB-UniRule"/>
</dbReference>
<dbReference type="GO" id="GO:0003677">
    <property type="term" value="F:DNA binding"/>
    <property type="evidence" value="ECO:0007669"/>
    <property type="project" value="UniProtKB-UniRule"/>
</dbReference>